<sequence>MDIQKIEKRIQITHRKRELDGIIMNMKQREKKYDGLSKFGSIAASFLLLGSLFLYSFQLSNEKLINSTSYSYSTRGSMNETKNILEKSYLALNNKKYDKIISLLEKEPDSDHKDWLLIEANIGLEKYSKVIPLLRKVEENQDHQYNSRISLFFKIDLYILYFKKSFCEVLDRIYYSIMKN</sequence>
<feature type="transmembrane region" description="Helical" evidence="1">
    <location>
        <begin position="36"/>
        <end position="57"/>
    </location>
</feature>
<gene>
    <name evidence="2" type="ORF">KM029_10120</name>
</gene>
<keyword evidence="3" id="KW-1185">Reference proteome</keyword>
<reference evidence="2 3" key="1">
    <citation type="submission" date="2021-05" db="EMBL/GenBank/DDBJ databases">
        <title>Comparative genomic studies on the polysaccharide-degrading batcterial strains of the Flammeovirga genus.</title>
        <authorList>
            <person name="Zewei F."/>
            <person name="Zheng Z."/>
            <person name="Yu L."/>
            <person name="Ruyue G."/>
            <person name="Yanhong M."/>
            <person name="Yuanyuan C."/>
            <person name="Jingyan G."/>
            <person name="Wenjun H."/>
        </authorList>
    </citation>
    <scope>NUCLEOTIDE SEQUENCE [LARGE SCALE GENOMIC DNA]</scope>
    <source>
        <strain evidence="2 3">YS10</strain>
    </source>
</reference>
<proteinExistence type="predicted"/>
<evidence type="ECO:0000313" key="3">
    <source>
        <dbReference type="Proteomes" id="UP000682802"/>
    </source>
</evidence>
<name>A0ABX8GQ75_9BACT</name>
<evidence type="ECO:0000256" key="1">
    <source>
        <dbReference type="SAM" id="Phobius"/>
    </source>
</evidence>
<dbReference type="RefSeq" id="WP_144073181.1">
    <property type="nucleotide sequence ID" value="NZ_CP076128.1"/>
</dbReference>
<accession>A0ABX8GQ75</accession>
<organism evidence="2 3">
    <name type="scientific">Flammeovirga kamogawensis</name>
    <dbReference type="NCBI Taxonomy" id="373891"/>
    <lineage>
        <taxon>Bacteria</taxon>
        <taxon>Pseudomonadati</taxon>
        <taxon>Bacteroidota</taxon>
        <taxon>Cytophagia</taxon>
        <taxon>Cytophagales</taxon>
        <taxon>Flammeovirgaceae</taxon>
        <taxon>Flammeovirga</taxon>
    </lineage>
</organism>
<dbReference type="Proteomes" id="UP000682802">
    <property type="component" value="Chromosome 1"/>
</dbReference>
<evidence type="ECO:0008006" key="4">
    <source>
        <dbReference type="Google" id="ProtNLM"/>
    </source>
</evidence>
<keyword evidence="1" id="KW-0472">Membrane</keyword>
<keyword evidence="1" id="KW-1133">Transmembrane helix</keyword>
<dbReference type="EMBL" id="CP076128">
    <property type="protein sequence ID" value="QWG05739.1"/>
    <property type="molecule type" value="Genomic_DNA"/>
</dbReference>
<protein>
    <recommendedName>
        <fullName evidence="4">Tetratricopeptide repeat protein</fullName>
    </recommendedName>
</protein>
<keyword evidence="1" id="KW-0812">Transmembrane</keyword>
<evidence type="ECO:0000313" key="2">
    <source>
        <dbReference type="EMBL" id="QWG05739.1"/>
    </source>
</evidence>